<gene>
    <name evidence="1" type="ORF">L9F63_016322</name>
</gene>
<keyword evidence="2" id="KW-1185">Reference proteome</keyword>
<comment type="caution">
    <text evidence="1">The sequence shown here is derived from an EMBL/GenBank/DDBJ whole genome shotgun (WGS) entry which is preliminary data.</text>
</comment>
<organism evidence="1 2">
    <name type="scientific">Diploptera punctata</name>
    <name type="common">Pacific beetle cockroach</name>
    <dbReference type="NCBI Taxonomy" id="6984"/>
    <lineage>
        <taxon>Eukaryota</taxon>
        <taxon>Metazoa</taxon>
        <taxon>Ecdysozoa</taxon>
        <taxon>Arthropoda</taxon>
        <taxon>Hexapoda</taxon>
        <taxon>Insecta</taxon>
        <taxon>Pterygota</taxon>
        <taxon>Neoptera</taxon>
        <taxon>Polyneoptera</taxon>
        <taxon>Dictyoptera</taxon>
        <taxon>Blattodea</taxon>
        <taxon>Blaberoidea</taxon>
        <taxon>Blaberidae</taxon>
        <taxon>Diplopterinae</taxon>
        <taxon>Diploptera</taxon>
    </lineage>
</organism>
<reference evidence="1" key="2">
    <citation type="submission" date="2023-05" db="EMBL/GenBank/DDBJ databases">
        <authorList>
            <person name="Fouks B."/>
        </authorList>
    </citation>
    <scope>NUCLEOTIDE SEQUENCE</scope>
    <source>
        <strain evidence="1">Stay&amp;Tobe</strain>
        <tissue evidence="1">Testes</tissue>
    </source>
</reference>
<protein>
    <submittedName>
        <fullName evidence="1">Uncharacterized protein</fullName>
    </submittedName>
</protein>
<dbReference type="AlphaFoldDB" id="A0AAD8EHT2"/>
<feature type="non-terminal residue" evidence="1">
    <location>
        <position position="1"/>
    </location>
</feature>
<dbReference type="Proteomes" id="UP001233999">
    <property type="component" value="Unassembled WGS sequence"/>
</dbReference>
<dbReference type="EMBL" id="JASPKZ010004199">
    <property type="protein sequence ID" value="KAJ9590651.1"/>
    <property type="molecule type" value="Genomic_DNA"/>
</dbReference>
<accession>A0AAD8EHT2</accession>
<proteinExistence type="predicted"/>
<evidence type="ECO:0000313" key="1">
    <source>
        <dbReference type="EMBL" id="KAJ9590651.1"/>
    </source>
</evidence>
<feature type="non-terminal residue" evidence="1">
    <location>
        <position position="85"/>
    </location>
</feature>
<reference evidence="1" key="1">
    <citation type="journal article" date="2023" name="IScience">
        <title>Live-bearing cockroach genome reveals convergent evolutionary mechanisms linked to viviparity in insects and beyond.</title>
        <authorList>
            <person name="Fouks B."/>
            <person name="Harrison M.C."/>
            <person name="Mikhailova A.A."/>
            <person name="Marchal E."/>
            <person name="English S."/>
            <person name="Carruthers M."/>
            <person name="Jennings E.C."/>
            <person name="Chiamaka E.L."/>
            <person name="Frigard R.A."/>
            <person name="Pippel M."/>
            <person name="Attardo G.M."/>
            <person name="Benoit J.B."/>
            <person name="Bornberg-Bauer E."/>
            <person name="Tobe S.S."/>
        </authorList>
    </citation>
    <scope>NUCLEOTIDE SEQUENCE</scope>
    <source>
        <strain evidence="1">Stay&amp;Tobe</strain>
    </source>
</reference>
<sequence length="85" mass="9766">VEEVFTWLLEVVEDSSDLWDGGRIVWSVRYIMEGADTRQLHGHHGPAPGTLEETRRKLTARLEIQKDDIQSVLPISKTKFLIHDV</sequence>
<name>A0AAD8EHT2_DIPPU</name>
<evidence type="ECO:0000313" key="2">
    <source>
        <dbReference type="Proteomes" id="UP001233999"/>
    </source>
</evidence>